<dbReference type="AlphaFoldDB" id="A0A1J4J9R6"/>
<dbReference type="OrthoDB" id="10265142at2759"/>
<reference evidence="1" key="1">
    <citation type="submission" date="2016-10" db="EMBL/GenBank/DDBJ databases">
        <authorList>
            <person name="Benchimol M."/>
            <person name="Almeida L.G."/>
            <person name="Vasconcelos A.T."/>
            <person name="Perreira-Neves A."/>
            <person name="Rosa I.A."/>
            <person name="Tasca T."/>
            <person name="Bogo M.R."/>
            <person name="de Souza W."/>
        </authorList>
    </citation>
    <scope>NUCLEOTIDE SEQUENCE [LARGE SCALE GENOMIC DNA]</scope>
    <source>
        <strain evidence="1">K</strain>
    </source>
</reference>
<keyword evidence="2" id="KW-1185">Reference proteome</keyword>
<accession>A0A1J4J9R6</accession>
<evidence type="ECO:0000313" key="2">
    <source>
        <dbReference type="Proteomes" id="UP000179807"/>
    </source>
</evidence>
<dbReference type="VEuPathDB" id="TrichDB:TRFO_37932"/>
<proteinExistence type="predicted"/>
<dbReference type="RefSeq" id="XP_068349075.1">
    <property type="nucleotide sequence ID" value="XM_068511728.1"/>
</dbReference>
<comment type="caution">
    <text evidence="1">The sequence shown here is derived from an EMBL/GenBank/DDBJ whole genome shotgun (WGS) entry which is preliminary data.</text>
</comment>
<sequence>MKGAATQDPMAGINAAIAQIKETETMAREENAHIKQLIAIQDALIQKQRQILLDVAKTSSELLAVEIQRSQLKQKLGSQKSKLLVSSSESSEVNSLIEQTLSQPDSQPPISSGASGAAALKAIELIQQNLFAVTESCLKTEDLSAPAESLQSLIIDVNEIIQQTLKSGVAKETTEDTVRRQSFVISALVPPPPEDEQ</sequence>
<dbReference type="Proteomes" id="UP000179807">
    <property type="component" value="Unassembled WGS sequence"/>
</dbReference>
<protein>
    <submittedName>
        <fullName evidence="1">Uncharacterized protein</fullName>
    </submittedName>
</protein>
<gene>
    <name evidence="1" type="ORF">TRFO_37932</name>
</gene>
<organism evidence="1 2">
    <name type="scientific">Tritrichomonas foetus</name>
    <dbReference type="NCBI Taxonomy" id="1144522"/>
    <lineage>
        <taxon>Eukaryota</taxon>
        <taxon>Metamonada</taxon>
        <taxon>Parabasalia</taxon>
        <taxon>Tritrichomonadida</taxon>
        <taxon>Tritrichomonadidae</taxon>
        <taxon>Tritrichomonas</taxon>
    </lineage>
</organism>
<name>A0A1J4J9R6_9EUKA</name>
<evidence type="ECO:0000313" key="1">
    <source>
        <dbReference type="EMBL" id="OHS95938.1"/>
    </source>
</evidence>
<dbReference type="EMBL" id="MLAK01001211">
    <property type="protein sequence ID" value="OHS95938.1"/>
    <property type="molecule type" value="Genomic_DNA"/>
</dbReference>
<dbReference type="GeneID" id="94846432"/>